<keyword evidence="2" id="KW-0472">Membrane</keyword>
<dbReference type="GeneID" id="116300796"/>
<protein>
    <submittedName>
        <fullName evidence="4">Uncharacterized protein LOC116300796</fullName>
    </submittedName>
</protein>
<dbReference type="AlphaFoldDB" id="A0A6P8IFW0"/>
<accession>A0A6P8IFW0</accession>
<evidence type="ECO:0000313" key="3">
    <source>
        <dbReference type="Proteomes" id="UP000515163"/>
    </source>
</evidence>
<sequence length="270" mass="28705">MSGPLADEQWLEKNPQVQKLIKKFMKTSDEAIPFMKEYADAVPEICTKLQEWIDNLQVQETAVNSVHTATTGVAIASTVALFTPLAVFGVVGLIGSGVGAAAVTVGDAVSNRVKAKKIKELVESKAILLKKAEEKLKELQDIIKKVSDVGKIPITTANKICFGMMDIARAGAGASITLQGDTIATLFGMFQVWRAGQLAPNGLAVIQGVSGAGSILISGLGAVVGVWVVIDGWFNGNPTKKATIDTKKQLEESTRAILNLINIFEGNQNE</sequence>
<proteinExistence type="predicted"/>
<name>A0A6P8IFW0_ACTTE</name>
<keyword evidence="2" id="KW-1133">Transmembrane helix</keyword>
<evidence type="ECO:0000313" key="4">
    <source>
        <dbReference type="RefSeq" id="XP_031565597.1"/>
    </source>
</evidence>
<keyword evidence="1" id="KW-0175">Coiled coil</keyword>
<dbReference type="KEGG" id="aten:116300796"/>
<dbReference type="InParanoid" id="A0A6P8IFW0"/>
<dbReference type="Proteomes" id="UP000515163">
    <property type="component" value="Unplaced"/>
</dbReference>
<feature type="transmembrane region" description="Helical" evidence="2">
    <location>
        <begin position="85"/>
        <end position="109"/>
    </location>
</feature>
<keyword evidence="3" id="KW-1185">Reference proteome</keyword>
<evidence type="ECO:0000256" key="1">
    <source>
        <dbReference type="SAM" id="Coils"/>
    </source>
</evidence>
<evidence type="ECO:0000256" key="2">
    <source>
        <dbReference type="SAM" id="Phobius"/>
    </source>
</evidence>
<dbReference type="RefSeq" id="XP_031565597.1">
    <property type="nucleotide sequence ID" value="XM_031709737.1"/>
</dbReference>
<gene>
    <name evidence="4" type="primary">LOC116300796</name>
</gene>
<keyword evidence="2" id="KW-0812">Transmembrane</keyword>
<dbReference type="OrthoDB" id="5999637at2759"/>
<feature type="coiled-coil region" evidence="1">
    <location>
        <begin position="115"/>
        <end position="149"/>
    </location>
</feature>
<organism evidence="3 4">
    <name type="scientific">Actinia tenebrosa</name>
    <name type="common">Australian red waratah sea anemone</name>
    <dbReference type="NCBI Taxonomy" id="6105"/>
    <lineage>
        <taxon>Eukaryota</taxon>
        <taxon>Metazoa</taxon>
        <taxon>Cnidaria</taxon>
        <taxon>Anthozoa</taxon>
        <taxon>Hexacorallia</taxon>
        <taxon>Actiniaria</taxon>
        <taxon>Actiniidae</taxon>
        <taxon>Actinia</taxon>
    </lineage>
</organism>
<feature type="transmembrane region" description="Helical" evidence="2">
    <location>
        <begin position="203"/>
        <end position="230"/>
    </location>
</feature>
<reference evidence="4" key="1">
    <citation type="submission" date="2025-08" db="UniProtKB">
        <authorList>
            <consortium name="RefSeq"/>
        </authorList>
    </citation>
    <scope>IDENTIFICATION</scope>
    <source>
        <tissue evidence="4">Tentacle</tissue>
    </source>
</reference>